<dbReference type="EMBL" id="BMNA01000007">
    <property type="protein sequence ID" value="GGM10245.1"/>
    <property type="molecule type" value="Genomic_DNA"/>
</dbReference>
<organism evidence="1 2">
    <name type="scientific">Nakamurella endophytica</name>
    <dbReference type="NCBI Taxonomy" id="1748367"/>
    <lineage>
        <taxon>Bacteria</taxon>
        <taxon>Bacillati</taxon>
        <taxon>Actinomycetota</taxon>
        <taxon>Actinomycetes</taxon>
        <taxon>Nakamurellales</taxon>
        <taxon>Nakamurellaceae</taxon>
        <taxon>Nakamurella</taxon>
    </lineage>
</organism>
<sequence>MLVTSFDRPGDPGWLDLAYAGDPDDEGIAADLAAAETVDP</sequence>
<name>A0A917T594_9ACTN</name>
<accession>A0A917T594</accession>
<proteinExistence type="predicted"/>
<keyword evidence="2" id="KW-1185">Reference proteome</keyword>
<gene>
    <name evidence="1" type="ORF">GCM10011594_32710</name>
</gene>
<evidence type="ECO:0000313" key="2">
    <source>
        <dbReference type="Proteomes" id="UP000655208"/>
    </source>
</evidence>
<reference evidence="1" key="2">
    <citation type="submission" date="2020-09" db="EMBL/GenBank/DDBJ databases">
        <authorList>
            <person name="Sun Q."/>
            <person name="Zhou Y."/>
        </authorList>
    </citation>
    <scope>NUCLEOTIDE SEQUENCE</scope>
    <source>
        <strain evidence="1">CGMCC 4.7308</strain>
    </source>
</reference>
<dbReference type="AlphaFoldDB" id="A0A917T594"/>
<dbReference type="RefSeq" id="WP_268238023.1">
    <property type="nucleotide sequence ID" value="NZ_BMNA01000007.1"/>
</dbReference>
<evidence type="ECO:0000313" key="1">
    <source>
        <dbReference type="EMBL" id="GGM10245.1"/>
    </source>
</evidence>
<dbReference type="Proteomes" id="UP000655208">
    <property type="component" value="Unassembled WGS sequence"/>
</dbReference>
<reference evidence="1" key="1">
    <citation type="journal article" date="2014" name="Int. J. Syst. Evol. Microbiol.">
        <title>Complete genome sequence of Corynebacterium casei LMG S-19264T (=DSM 44701T), isolated from a smear-ripened cheese.</title>
        <authorList>
            <consortium name="US DOE Joint Genome Institute (JGI-PGF)"/>
            <person name="Walter F."/>
            <person name="Albersmeier A."/>
            <person name="Kalinowski J."/>
            <person name="Ruckert C."/>
        </authorList>
    </citation>
    <scope>NUCLEOTIDE SEQUENCE</scope>
    <source>
        <strain evidence="1">CGMCC 4.7308</strain>
    </source>
</reference>
<protein>
    <submittedName>
        <fullName evidence="1">Uncharacterized protein</fullName>
    </submittedName>
</protein>
<comment type="caution">
    <text evidence="1">The sequence shown here is derived from an EMBL/GenBank/DDBJ whole genome shotgun (WGS) entry which is preliminary data.</text>
</comment>